<dbReference type="Proteomes" id="UP000324222">
    <property type="component" value="Unassembled WGS sequence"/>
</dbReference>
<dbReference type="AlphaFoldDB" id="A0A5B7DAF6"/>
<reference evidence="1 2" key="1">
    <citation type="submission" date="2019-05" db="EMBL/GenBank/DDBJ databases">
        <title>Another draft genome of Portunus trituberculatus and its Hox gene families provides insights of decapod evolution.</title>
        <authorList>
            <person name="Jeong J.-H."/>
            <person name="Song I."/>
            <person name="Kim S."/>
            <person name="Choi T."/>
            <person name="Kim D."/>
            <person name="Ryu S."/>
            <person name="Kim W."/>
        </authorList>
    </citation>
    <scope>NUCLEOTIDE SEQUENCE [LARGE SCALE GENOMIC DNA]</scope>
    <source>
        <tissue evidence="1">Muscle</tissue>
    </source>
</reference>
<proteinExistence type="predicted"/>
<organism evidence="1 2">
    <name type="scientific">Portunus trituberculatus</name>
    <name type="common">Swimming crab</name>
    <name type="synonym">Neptunus trituberculatus</name>
    <dbReference type="NCBI Taxonomy" id="210409"/>
    <lineage>
        <taxon>Eukaryota</taxon>
        <taxon>Metazoa</taxon>
        <taxon>Ecdysozoa</taxon>
        <taxon>Arthropoda</taxon>
        <taxon>Crustacea</taxon>
        <taxon>Multicrustacea</taxon>
        <taxon>Malacostraca</taxon>
        <taxon>Eumalacostraca</taxon>
        <taxon>Eucarida</taxon>
        <taxon>Decapoda</taxon>
        <taxon>Pleocyemata</taxon>
        <taxon>Brachyura</taxon>
        <taxon>Eubrachyura</taxon>
        <taxon>Portunoidea</taxon>
        <taxon>Portunidae</taxon>
        <taxon>Portuninae</taxon>
        <taxon>Portunus</taxon>
    </lineage>
</organism>
<accession>A0A5B7DAF6</accession>
<comment type="caution">
    <text evidence="1">The sequence shown here is derived from an EMBL/GenBank/DDBJ whole genome shotgun (WGS) entry which is preliminary data.</text>
</comment>
<dbReference type="EMBL" id="VSRR010000667">
    <property type="protein sequence ID" value="MPC18300.1"/>
    <property type="molecule type" value="Genomic_DNA"/>
</dbReference>
<evidence type="ECO:0000313" key="1">
    <source>
        <dbReference type="EMBL" id="MPC18300.1"/>
    </source>
</evidence>
<evidence type="ECO:0000313" key="2">
    <source>
        <dbReference type="Proteomes" id="UP000324222"/>
    </source>
</evidence>
<keyword evidence="2" id="KW-1185">Reference proteome</keyword>
<name>A0A5B7DAF6_PORTR</name>
<sequence length="136" mass="15050">MVFTAEDDFTEPNRTLDCQELQEIAVHKEDIGRLLKKLEVRNAMGPDDILPEYSVNKILHCSMGKMNNVCTQATVQSSRGGACQLPQAYKKQSKKPHDGEKKKHSEVALPCLCCGNASPRADLQSGNIMPITKVHT</sequence>
<protein>
    <submittedName>
        <fullName evidence="1">Uncharacterized protein</fullName>
    </submittedName>
</protein>
<gene>
    <name evidence="1" type="ORF">E2C01_011179</name>
</gene>